<evidence type="ECO:0000259" key="1">
    <source>
        <dbReference type="PROSITE" id="PS50234"/>
    </source>
</evidence>
<protein>
    <recommendedName>
        <fullName evidence="1">VWFA domain-containing protein</fullName>
    </recommendedName>
</protein>
<evidence type="ECO:0000313" key="3">
    <source>
        <dbReference type="Proteomes" id="UP000030746"/>
    </source>
</evidence>
<dbReference type="EMBL" id="KB201305">
    <property type="protein sequence ID" value="ESO97266.1"/>
    <property type="molecule type" value="Genomic_DNA"/>
</dbReference>
<dbReference type="AlphaFoldDB" id="V4AU13"/>
<dbReference type="GeneID" id="20251929"/>
<keyword evidence="3" id="KW-1185">Reference proteome</keyword>
<feature type="non-terminal residue" evidence="2">
    <location>
        <position position="94"/>
    </location>
</feature>
<dbReference type="InterPro" id="IPR050525">
    <property type="entry name" value="ECM_Assembly_Org"/>
</dbReference>
<organism evidence="2 3">
    <name type="scientific">Lottia gigantea</name>
    <name type="common">Giant owl limpet</name>
    <dbReference type="NCBI Taxonomy" id="225164"/>
    <lineage>
        <taxon>Eukaryota</taxon>
        <taxon>Metazoa</taxon>
        <taxon>Spiralia</taxon>
        <taxon>Lophotrochozoa</taxon>
        <taxon>Mollusca</taxon>
        <taxon>Gastropoda</taxon>
        <taxon>Patellogastropoda</taxon>
        <taxon>Lottioidea</taxon>
        <taxon>Lottiidae</taxon>
        <taxon>Lottia</taxon>
    </lineage>
</organism>
<dbReference type="SUPFAM" id="SSF53300">
    <property type="entry name" value="vWA-like"/>
    <property type="match status" value="1"/>
</dbReference>
<dbReference type="PRINTS" id="PR00453">
    <property type="entry name" value="VWFADOMAIN"/>
</dbReference>
<dbReference type="InterPro" id="IPR036465">
    <property type="entry name" value="vWFA_dom_sf"/>
</dbReference>
<dbReference type="PROSITE" id="PS50234">
    <property type="entry name" value="VWFA"/>
    <property type="match status" value="1"/>
</dbReference>
<dbReference type="PANTHER" id="PTHR24020">
    <property type="entry name" value="COLLAGEN ALPHA"/>
    <property type="match status" value="1"/>
</dbReference>
<proteinExistence type="predicted"/>
<dbReference type="OMA" id="DTACKSA"/>
<dbReference type="KEGG" id="lgi:LOTGIDRAFT_69761"/>
<dbReference type="STRING" id="225164.V4AU13"/>
<dbReference type="InterPro" id="IPR002035">
    <property type="entry name" value="VWF_A"/>
</dbReference>
<feature type="non-terminal residue" evidence="2">
    <location>
        <position position="1"/>
    </location>
</feature>
<dbReference type="OrthoDB" id="6132182at2759"/>
<feature type="domain" description="VWFA" evidence="1">
    <location>
        <begin position="10"/>
        <end position="94"/>
    </location>
</feature>
<dbReference type="Pfam" id="PF00092">
    <property type="entry name" value="VWA"/>
    <property type="match status" value="1"/>
</dbReference>
<sequence>VECITGKDSDVIFVLDESSSIDNRDFKKQLKFVQDVIKMFDIGPKKTQIGVVTFSDLPTVEFYLNTYKKKKDVLKAVGRVVYSGGNTYTNLALE</sequence>
<dbReference type="CTD" id="20251929"/>
<dbReference type="PANTHER" id="PTHR24020:SF84">
    <property type="entry name" value="VWFA DOMAIN-CONTAINING PROTEIN"/>
    <property type="match status" value="1"/>
</dbReference>
<dbReference type="Proteomes" id="UP000030746">
    <property type="component" value="Unassembled WGS sequence"/>
</dbReference>
<dbReference type="HOGENOM" id="CLU_2392211_0_0_1"/>
<dbReference type="Gene3D" id="3.40.50.410">
    <property type="entry name" value="von Willebrand factor, type A domain"/>
    <property type="match status" value="1"/>
</dbReference>
<reference evidence="2 3" key="1">
    <citation type="journal article" date="2013" name="Nature">
        <title>Insights into bilaterian evolution from three spiralian genomes.</title>
        <authorList>
            <person name="Simakov O."/>
            <person name="Marletaz F."/>
            <person name="Cho S.J."/>
            <person name="Edsinger-Gonzales E."/>
            <person name="Havlak P."/>
            <person name="Hellsten U."/>
            <person name="Kuo D.H."/>
            <person name="Larsson T."/>
            <person name="Lv J."/>
            <person name="Arendt D."/>
            <person name="Savage R."/>
            <person name="Osoegawa K."/>
            <person name="de Jong P."/>
            <person name="Grimwood J."/>
            <person name="Chapman J.A."/>
            <person name="Shapiro H."/>
            <person name="Aerts A."/>
            <person name="Otillar R.P."/>
            <person name="Terry A.Y."/>
            <person name="Boore J.L."/>
            <person name="Grigoriev I.V."/>
            <person name="Lindberg D.R."/>
            <person name="Seaver E.C."/>
            <person name="Weisblat D.A."/>
            <person name="Putnam N.H."/>
            <person name="Rokhsar D.S."/>
        </authorList>
    </citation>
    <scope>NUCLEOTIDE SEQUENCE [LARGE SCALE GENOMIC DNA]</scope>
</reference>
<dbReference type="RefSeq" id="XP_009051835.1">
    <property type="nucleotide sequence ID" value="XM_009053587.1"/>
</dbReference>
<gene>
    <name evidence="2" type="ORF">LOTGIDRAFT_69761</name>
</gene>
<evidence type="ECO:0000313" key="2">
    <source>
        <dbReference type="EMBL" id="ESO97266.1"/>
    </source>
</evidence>
<name>V4AU13_LOTGI</name>
<accession>V4AU13</accession>